<protein>
    <submittedName>
        <fullName evidence="14">Cytochrome bd-I ubiquinol oxidase subunit 2 apoprotein</fullName>
    </submittedName>
</protein>
<keyword evidence="5" id="KW-0349">Heme</keyword>
<evidence type="ECO:0000313" key="13">
    <source>
        <dbReference type="EMBL" id="SFC06116.1"/>
    </source>
</evidence>
<evidence type="ECO:0000256" key="12">
    <source>
        <dbReference type="SAM" id="Phobius"/>
    </source>
</evidence>
<feature type="transmembrane region" description="Helical" evidence="12">
    <location>
        <begin position="12"/>
        <end position="41"/>
    </location>
</feature>
<dbReference type="GO" id="GO:0016682">
    <property type="term" value="F:oxidoreductase activity, acting on diphenols and related substances as donors, oxygen as acceptor"/>
    <property type="evidence" value="ECO:0007669"/>
    <property type="project" value="TreeGrafter"/>
</dbReference>
<dbReference type="GO" id="GO:0046872">
    <property type="term" value="F:metal ion binding"/>
    <property type="evidence" value="ECO:0007669"/>
    <property type="project" value="UniProtKB-KW"/>
</dbReference>
<keyword evidence="3" id="KW-0813">Transport</keyword>
<evidence type="ECO:0000256" key="4">
    <source>
        <dbReference type="ARBA" id="ARBA00022475"/>
    </source>
</evidence>
<dbReference type="EMBL" id="FOKU01000005">
    <property type="protein sequence ID" value="SFC06116.1"/>
    <property type="molecule type" value="Genomic_DNA"/>
</dbReference>
<evidence type="ECO:0000256" key="10">
    <source>
        <dbReference type="ARBA" id="ARBA00023004"/>
    </source>
</evidence>
<name>A0A1M6Y6Y7_9FLAO</name>
<dbReference type="NCBIfam" id="TIGR00203">
    <property type="entry name" value="cydB"/>
    <property type="match status" value="1"/>
</dbReference>
<keyword evidence="10" id="KW-0408">Iron</keyword>
<feature type="transmembrane region" description="Helical" evidence="12">
    <location>
        <begin position="207"/>
        <end position="224"/>
    </location>
</feature>
<evidence type="ECO:0000256" key="8">
    <source>
        <dbReference type="ARBA" id="ARBA00022982"/>
    </source>
</evidence>
<evidence type="ECO:0000256" key="2">
    <source>
        <dbReference type="ARBA" id="ARBA00007543"/>
    </source>
</evidence>
<evidence type="ECO:0000313" key="16">
    <source>
        <dbReference type="Proteomes" id="UP000198940"/>
    </source>
</evidence>
<feature type="transmembrane region" description="Helical" evidence="12">
    <location>
        <begin position="262"/>
        <end position="286"/>
    </location>
</feature>
<evidence type="ECO:0000313" key="15">
    <source>
        <dbReference type="Proteomes" id="UP000184031"/>
    </source>
</evidence>
<evidence type="ECO:0000256" key="1">
    <source>
        <dbReference type="ARBA" id="ARBA00004651"/>
    </source>
</evidence>
<keyword evidence="9 12" id="KW-1133">Transmembrane helix</keyword>
<dbReference type="GO" id="GO:0019646">
    <property type="term" value="P:aerobic electron transport chain"/>
    <property type="evidence" value="ECO:0007669"/>
    <property type="project" value="TreeGrafter"/>
</dbReference>
<feature type="transmembrane region" description="Helical" evidence="12">
    <location>
        <begin position="166"/>
        <end position="187"/>
    </location>
</feature>
<dbReference type="OrthoDB" id="9776710at2"/>
<feature type="transmembrane region" description="Helical" evidence="12">
    <location>
        <begin position="236"/>
        <end position="255"/>
    </location>
</feature>
<comment type="caution">
    <text evidence="14">The sequence shown here is derived from an EMBL/GenBank/DDBJ whole genome shotgun (WGS) entry which is preliminary data.</text>
</comment>
<dbReference type="GO" id="GO:0070069">
    <property type="term" value="C:cytochrome complex"/>
    <property type="evidence" value="ECO:0007669"/>
    <property type="project" value="TreeGrafter"/>
</dbReference>
<evidence type="ECO:0000313" key="14">
    <source>
        <dbReference type="EMBL" id="SHL13987.1"/>
    </source>
</evidence>
<evidence type="ECO:0000256" key="11">
    <source>
        <dbReference type="ARBA" id="ARBA00023136"/>
    </source>
</evidence>
<accession>A0A1M6Y6Y7</accession>
<dbReference type="AlphaFoldDB" id="A0A1M6Y6Y7"/>
<evidence type="ECO:0000256" key="9">
    <source>
        <dbReference type="ARBA" id="ARBA00022989"/>
    </source>
</evidence>
<keyword evidence="7" id="KW-0479">Metal-binding</keyword>
<comment type="subcellular location">
    <subcellularLocation>
        <location evidence="1">Cell membrane</location>
        <topology evidence="1">Multi-pass membrane protein</topology>
    </subcellularLocation>
</comment>
<dbReference type="STRING" id="1055723.SAMN05216293_2755"/>
<dbReference type="Proteomes" id="UP000198940">
    <property type="component" value="Unassembled WGS sequence"/>
</dbReference>
<proteinExistence type="inferred from homology"/>
<feature type="transmembrane region" description="Helical" evidence="12">
    <location>
        <begin position="119"/>
        <end position="146"/>
    </location>
</feature>
<dbReference type="GO" id="GO:0009055">
    <property type="term" value="F:electron transfer activity"/>
    <property type="evidence" value="ECO:0007669"/>
    <property type="project" value="TreeGrafter"/>
</dbReference>
<keyword evidence="11 12" id="KW-0472">Membrane</keyword>
<evidence type="ECO:0000256" key="6">
    <source>
        <dbReference type="ARBA" id="ARBA00022692"/>
    </source>
</evidence>
<sequence>METFLGLDYPTWWFLVVGGLFSGYAILDGFDFGAGAWHLFLKKEQSRRIALNAVGPVWDGNEVWLVIGGGALFAGFPLMYATLFSSLYIPFMLFLLFIIFRAISIEFRGKEPMLWWRKLWDICYSISSIMLAFLLGVVLGNVLQGIPIGKDYQYQGGVLFEFLNPYALMTGFTTLSLFMAHGAIFLLLKTEGRLFAKLTRLLKRGMIFFMVSFSITTLYTLIYIPHLSDDFKSNPSLFVIPLLTFLSIANVPRLAERRKYKWAFLFSSLTIAFLLVLVAVELYPVLLRSTIDPKFHIDIYNAASSTKSLQIMLTIVAIGTPLVLFYTIFVYKTFWGKVKLDETSY</sequence>
<dbReference type="RefSeq" id="WP_072880825.1">
    <property type="nucleotide sequence ID" value="NZ_FOKU01000005.1"/>
</dbReference>
<keyword evidence="6 12" id="KW-0812">Transmembrane</keyword>
<comment type="similarity">
    <text evidence="2">Belongs to the cytochrome ubiquinol oxidase subunit 2 family.</text>
</comment>
<keyword evidence="16" id="KW-1185">Reference proteome</keyword>
<dbReference type="PANTHER" id="PTHR43141:SF5">
    <property type="entry name" value="CYTOCHROME BD-I UBIQUINOL OXIDASE SUBUNIT 2"/>
    <property type="match status" value="1"/>
</dbReference>
<evidence type="ECO:0000256" key="7">
    <source>
        <dbReference type="ARBA" id="ARBA00022723"/>
    </source>
</evidence>
<keyword evidence="8" id="KW-0249">Electron transport</keyword>
<dbReference type="InterPro" id="IPR003317">
    <property type="entry name" value="Cyt-d_oxidase_su2"/>
</dbReference>
<reference evidence="14 15" key="1">
    <citation type="submission" date="2016-11" db="EMBL/GenBank/DDBJ databases">
        <authorList>
            <person name="Varghese N."/>
            <person name="Submissions S."/>
        </authorList>
    </citation>
    <scope>NUCLEOTIDE SEQUENCE [LARGE SCALE GENOMIC DNA]</scope>
    <source>
        <strain evidence="14 15">CGMCC 1.12174</strain>
        <strain evidence="13 16">DSM 26351</strain>
    </source>
</reference>
<dbReference type="GO" id="GO:0005886">
    <property type="term" value="C:plasma membrane"/>
    <property type="evidence" value="ECO:0007669"/>
    <property type="project" value="UniProtKB-SubCell"/>
</dbReference>
<keyword evidence="4" id="KW-1003">Cell membrane</keyword>
<dbReference type="PIRSF" id="PIRSF000267">
    <property type="entry name" value="Cyt_oxidse_sub2"/>
    <property type="match status" value="1"/>
</dbReference>
<evidence type="ECO:0000256" key="3">
    <source>
        <dbReference type="ARBA" id="ARBA00022448"/>
    </source>
</evidence>
<dbReference type="Proteomes" id="UP000184031">
    <property type="component" value="Unassembled WGS sequence"/>
</dbReference>
<organism evidence="14 15">
    <name type="scientific">Flagellimonas taeanensis</name>
    <dbReference type="NCBI Taxonomy" id="1005926"/>
    <lineage>
        <taxon>Bacteria</taxon>
        <taxon>Pseudomonadati</taxon>
        <taxon>Bacteroidota</taxon>
        <taxon>Flavobacteriia</taxon>
        <taxon>Flavobacteriales</taxon>
        <taxon>Flavobacteriaceae</taxon>
        <taxon>Flagellimonas</taxon>
    </lineage>
</organism>
<feature type="transmembrane region" description="Helical" evidence="12">
    <location>
        <begin position="311"/>
        <end position="331"/>
    </location>
</feature>
<dbReference type="PANTHER" id="PTHR43141">
    <property type="entry name" value="CYTOCHROME BD2 SUBUNIT II"/>
    <property type="match status" value="1"/>
</dbReference>
<dbReference type="EMBL" id="FRAT01000007">
    <property type="protein sequence ID" value="SHL13987.1"/>
    <property type="molecule type" value="Genomic_DNA"/>
</dbReference>
<dbReference type="Pfam" id="PF02322">
    <property type="entry name" value="Cyt_bd_oxida_II"/>
    <property type="match status" value="1"/>
</dbReference>
<feature type="transmembrane region" description="Helical" evidence="12">
    <location>
        <begin position="87"/>
        <end position="107"/>
    </location>
</feature>
<gene>
    <name evidence="13" type="ORF">SAMN04487891_105154</name>
    <name evidence="14" type="ORF">SAMN05216293_2755</name>
</gene>
<evidence type="ECO:0000256" key="5">
    <source>
        <dbReference type="ARBA" id="ARBA00022617"/>
    </source>
</evidence>